<evidence type="ECO:0000256" key="2">
    <source>
        <dbReference type="ARBA" id="ARBA00023315"/>
    </source>
</evidence>
<dbReference type="InterPro" id="IPR051531">
    <property type="entry name" value="N-acetyltransferase"/>
</dbReference>
<dbReference type="PANTHER" id="PTHR43792:SF8">
    <property type="entry name" value="[RIBOSOMAL PROTEIN US5]-ALANINE N-ACETYLTRANSFERASE"/>
    <property type="match status" value="1"/>
</dbReference>
<dbReference type="SUPFAM" id="SSF55729">
    <property type="entry name" value="Acyl-CoA N-acyltransferases (Nat)"/>
    <property type="match status" value="1"/>
</dbReference>
<evidence type="ECO:0000259" key="4">
    <source>
        <dbReference type="PROSITE" id="PS51186"/>
    </source>
</evidence>
<dbReference type="InterPro" id="IPR000182">
    <property type="entry name" value="GNAT_dom"/>
</dbReference>
<keyword evidence="6" id="KW-1185">Reference proteome</keyword>
<dbReference type="OrthoDB" id="630895at2759"/>
<dbReference type="EMBL" id="CM003099">
    <property type="protein sequence ID" value="KUI66923.1"/>
    <property type="molecule type" value="Genomic_DNA"/>
</dbReference>
<sequence length="208" mass="22800">MTSAITTTTTTTTNPPVLLTLPRLIIRPCLLTDAPFAAHHGNDPAVTRNMRDTFPHPYTLQDAQYFIANIASETTSAPLRPEGVLLNYALCLPSASGGEYIGGMGLKPLNDVEARTIEVGYWIGREHWGKGYATEAVGAFSRWAFETFPDVLRLEARVHEGNGGSEAVLRKAGYQKEGVRRKAVWKHGKALDMVLYGMLREECPGLKG</sequence>
<dbReference type="AlphaFoldDB" id="A0A194VSL9"/>
<accession>A0A194VSL9</accession>
<feature type="domain" description="N-acetyltransferase" evidence="4">
    <location>
        <begin position="48"/>
        <end position="198"/>
    </location>
</feature>
<organism evidence="5 6">
    <name type="scientific">Cytospora mali</name>
    <name type="common">Apple Valsa canker fungus</name>
    <name type="synonym">Valsa mali</name>
    <dbReference type="NCBI Taxonomy" id="578113"/>
    <lineage>
        <taxon>Eukaryota</taxon>
        <taxon>Fungi</taxon>
        <taxon>Dikarya</taxon>
        <taxon>Ascomycota</taxon>
        <taxon>Pezizomycotina</taxon>
        <taxon>Sordariomycetes</taxon>
        <taxon>Sordariomycetidae</taxon>
        <taxon>Diaporthales</taxon>
        <taxon>Cytosporaceae</taxon>
        <taxon>Cytospora</taxon>
    </lineage>
</organism>
<evidence type="ECO:0000313" key="6">
    <source>
        <dbReference type="Proteomes" id="UP000078559"/>
    </source>
</evidence>
<evidence type="ECO:0000256" key="3">
    <source>
        <dbReference type="ARBA" id="ARBA00038502"/>
    </source>
</evidence>
<name>A0A194VSL9_CYTMA</name>
<proteinExistence type="inferred from homology"/>
<dbReference type="PANTHER" id="PTHR43792">
    <property type="entry name" value="GNAT FAMILY, PUTATIVE (AFU_ORTHOLOGUE AFUA_3G00765)-RELATED-RELATED"/>
    <property type="match status" value="1"/>
</dbReference>
<dbReference type="Pfam" id="PF13302">
    <property type="entry name" value="Acetyltransf_3"/>
    <property type="match status" value="1"/>
</dbReference>
<protein>
    <submittedName>
        <fullName evidence="5">N-acetyltransferase p20</fullName>
    </submittedName>
</protein>
<dbReference type="GO" id="GO:0016747">
    <property type="term" value="F:acyltransferase activity, transferring groups other than amino-acyl groups"/>
    <property type="evidence" value="ECO:0007669"/>
    <property type="project" value="InterPro"/>
</dbReference>
<reference evidence="5" key="1">
    <citation type="submission" date="2014-12" db="EMBL/GenBank/DDBJ databases">
        <title>Genome Sequence of Valsa Canker Pathogens Uncovers a Specific Adaption of Colonization on Woody Bark.</title>
        <authorList>
            <person name="Yin Z."/>
            <person name="Liu H."/>
            <person name="Gao X."/>
            <person name="Li Z."/>
            <person name="Song N."/>
            <person name="Ke X."/>
            <person name="Dai Q."/>
            <person name="Wu Y."/>
            <person name="Sun Y."/>
            <person name="Xu J.-R."/>
            <person name="Kang Z.K."/>
            <person name="Wang L."/>
            <person name="Huang L."/>
        </authorList>
    </citation>
    <scope>NUCLEOTIDE SEQUENCE [LARGE SCALE GENOMIC DNA]</scope>
    <source>
        <strain evidence="5">03-8</strain>
    </source>
</reference>
<evidence type="ECO:0000256" key="1">
    <source>
        <dbReference type="ARBA" id="ARBA00022679"/>
    </source>
</evidence>
<keyword evidence="1" id="KW-0808">Transferase</keyword>
<comment type="similarity">
    <text evidence="3">Belongs to the acetyltransferase family. RimJ subfamily.</text>
</comment>
<keyword evidence="2" id="KW-0012">Acyltransferase</keyword>
<dbReference type="Gene3D" id="3.40.630.30">
    <property type="match status" value="1"/>
</dbReference>
<evidence type="ECO:0000313" key="5">
    <source>
        <dbReference type="EMBL" id="KUI66923.1"/>
    </source>
</evidence>
<dbReference type="Proteomes" id="UP000078559">
    <property type="component" value="Chromosome 2"/>
</dbReference>
<gene>
    <name evidence="5" type="ORF">VM1G_01906</name>
</gene>
<dbReference type="PROSITE" id="PS51186">
    <property type="entry name" value="GNAT"/>
    <property type="match status" value="1"/>
</dbReference>
<dbReference type="InterPro" id="IPR016181">
    <property type="entry name" value="Acyl_CoA_acyltransferase"/>
</dbReference>
<dbReference type="SMR" id="A0A194VSL9"/>